<evidence type="ECO:0000259" key="8">
    <source>
        <dbReference type="Pfam" id="PF17390"/>
    </source>
</evidence>
<evidence type="ECO:0000256" key="1">
    <source>
        <dbReference type="ARBA" id="ARBA00001445"/>
    </source>
</evidence>
<dbReference type="InterPro" id="IPR012341">
    <property type="entry name" value="6hp_glycosidase-like_sf"/>
</dbReference>
<dbReference type="InterPro" id="IPR035396">
    <property type="entry name" value="Bac_rhamnosid6H"/>
</dbReference>
<evidence type="ECO:0000259" key="6">
    <source>
        <dbReference type="Pfam" id="PF08531"/>
    </source>
</evidence>
<keyword evidence="10" id="KW-1185">Reference proteome</keyword>
<dbReference type="InterPro" id="IPR008928">
    <property type="entry name" value="6-hairpin_glycosidase_sf"/>
</dbReference>
<comment type="caution">
    <text evidence="9">The sequence shown here is derived from an EMBL/GenBank/DDBJ whole genome shotgun (WGS) entry which is preliminary data.</text>
</comment>
<protein>
    <recommendedName>
        <fullName evidence="2">alpha-L-rhamnosidase</fullName>
        <ecNumber evidence="2">3.2.1.40</ecNumber>
    </recommendedName>
</protein>
<dbReference type="EMBL" id="JAGRPV010000001">
    <property type="protein sequence ID" value="MDI4647359.1"/>
    <property type="molecule type" value="Genomic_DNA"/>
</dbReference>
<dbReference type="PIRSF" id="PIRSF010631">
    <property type="entry name" value="A-rhamnsds"/>
    <property type="match status" value="1"/>
</dbReference>
<dbReference type="RefSeq" id="WP_282910130.1">
    <property type="nucleotide sequence ID" value="NZ_JAGRPV010000001.1"/>
</dbReference>
<name>A0ABT6TKI3_9BACL</name>
<dbReference type="Gene3D" id="2.60.40.10">
    <property type="entry name" value="Immunoglobulins"/>
    <property type="match status" value="1"/>
</dbReference>
<evidence type="ECO:0000313" key="10">
    <source>
        <dbReference type="Proteomes" id="UP001161691"/>
    </source>
</evidence>
<dbReference type="InterPro" id="IPR013783">
    <property type="entry name" value="Ig-like_fold"/>
</dbReference>
<sequence length="1095" mass="121234">MSDKLKLYELKTDNTVNPLGIGSTQPLFGWKLASDRRGERQTAYRIVVDRDEERLGREAGECWDSGKVESDETLQLHYAGKPLESGSRYYWKAMAWDKDGRASEWSAPAWFETGLLRPEEWTAEWIGGDTGPDPLTGAKWAWHALDLSSNNSDDISSDNAADNSAESSTDNPAGETSADPAADSPVNSAAGESPRLVHFRKSFRVPAGRTVRYALFHGTGGSRFTVFVNGSTIAKLNTRWKQDWTSPFVYIDFTAKLRDGDNVLSWIVEHTESGEAGIIGKFELGYDDGTVETILTDETWRVSAGADATDATAPAWKLADHDDAAWAPSRTIASYGDAPWGVVRRRGSAPLLRKEFRAKRAVKSARLHVACLGYFEAHLNGKRLGDGLLQPDYTQFPKRTYAITFDGTELLSEGPNCLAFELGRGHYAYGKDWIGDNFSRPDPATGTIEPKVLAQLRIEYADGTNETIATDGSWRTADGPTVDDNIWYGDKYDARLERAGWQLAGYEDGDWTAAHTMLPYDGSVESAFVPPIRVVETIPCAYLSSPAPNVYVYDAGLITAGWARLTVQAPRGTSVKLIYGEIQRENGSLDIWKEGYDHQFWENPQEDVYIAGGDGIETWEPKFSYKGFRYIQIESAVKPVSVEARVFHNDLTTIGAFDSSNDLLNRIHQAMKNTLLNNFHSIPTDTPFHEKRGWTGDGQAIADCASMNFDMSAFFAKWTQDIADSQQPGGEVAHTCPGPFLYLTPTPAWMSAFLIVPWTLYEYYGDKETLRKHYDGMKRYMQYELDRLKDGLSSDESYADWAVPGPFIGPEGGTLLATAYVCYSCTLMSQIAAVLGKPEDAAYFADAQARLAEATNEKLYDREGAEYHTEIEAGYRQTSNVLPVAFGIAPEGEIDRVVERLARDIMESKDGHLDTGCFGTKYLAPVLTEHGRGDVAYTLATKETFPSWGYCLAEGGTSFWEAWESKTRSYDHYFLGTIDDWFFKHLAGIKTMPGGYKTSVIKPYILGDMTFASATIETVRGRLGSSWQTTAEGLVHEVTVPVNTSALVYVPKAGSGKLTENGQDAEAADGVRIVGEDERYWQLEVGSGTYRFACG</sequence>
<dbReference type="Pfam" id="PF08531">
    <property type="entry name" value="Bac_rhamnosid_N"/>
    <property type="match status" value="1"/>
</dbReference>
<evidence type="ECO:0000256" key="4">
    <source>
        <dbReference type="SAM" id="MobiDB-lite"/>
    </source>
</evidence>
<dbReference type="Pfam" id="PF25788">
    <property type="entry name" value="Ig_Rha78A_N"/>
    <property type="match status" value="1"/>
</dbReference>
<dbReference type="Gene3D" id="1.50.10.10">
    <property type="match status" value="1"/>
</dbReference>
<dbReference type="GO" id="GO:0016787">
    <property type="term" value="F:hydrolase activity"/>
    <property type="evidence" value="ECO:0007669"/>
    <property type="project" value="UniProtKB-KW"/>
</dbReference>
<dbReference type="Gene3D" id="2.60.120.260">
    <property type="entry name" value="Galactose-binding domain-like"/>
    <property type="match status" value="3"/>
</dbReference>
<proteinExistence type="predicted"/>
<organism evidence="9 10">
    <name type="scientific">Cohnella hashimotonis</name>
    <dbReference type="NCBI Taxonomy" id="2826895"/>
    <lineage>
        <taxon>Bacteria</taxon>
        <taxon>Bacillati</taxon>
        <taxon>Bacillota</taxon>
        <taxon>Bacilli</taxon>
        <taxon>Bacillales</taxon>
        <taxon>Paenibacillaceae</taxon>
        <taxon>Cohnella</taxon>
    </lineage>
</organism>
<dbReference type="PANTHER" id="PTHR33307">
    <property type="entry name" value="ALPHA-RHAMNOSIDASE (EUROFUNG)"/>
    <property type="match status" value="1"/>
</dbReference>
<dbReference type="Pfam" id="PF05592">
    <property type="entry name" value="Bac_rhamnosid"/>
    <property type="match status" value="1"/>
</dbReference>
<dbReference type="PANTHER" id="PTHR33307:SF6">
    <property type="entry name" value="ALPHA-RHAMNOSIDASE (EUROFUNG)-RELATED"/>
    <property type="match status" value="1"/>
</dbReference>
<evidence type="ECO:0000256" key="2">
    <source>
        <dbReference type="ARBA" id="ARBA00012652"/>
    </source>
</evidence>
<gene>
    <name evidence="9" type="ORF">KB449_20450</name>
</gene>
<evidence type="ECO:0000259" key="7">
    <source>
        <dbReference type="Pfam" id="PF17389"/>
    </source>
</evidence>
<dbReference type="InterPro" id="IPR008902">
    <property type="entry name" value="Rhamnosid_concanavalin"/>
</dbReference>
<accession>A0ABT6TKI3</accession>
<dbReference type="Proteomes" id="UP001161691">
    <property type="component" value="Unassembled WGS sequence"/>
</dbReference>
<dbReference type="InterPro" id="IPR035398">
    <property type="entry name" value="Bac_rhamnosid_C"/>
</dbReference>
<dbReference type="InterPro" id="IPR016007">
    <property type="entry name" value="Alpha_rhamnosid"/>
</dbReference>
<dbReference type="InterPro" id="IPR013737">
    <property type="entry name" value="Bac_rhamnosid_N"/>
</dbReference>
<dbReference type="Pfam" id="PF17390">
    <property type="entry name" value="Bac_rhamnosid_C"/>
    <property type="match status" value="1"/>
</dbReference>
<feature type="domain" description="Bacterial alpha-L-rhamnosidase N-terminal" evidence="6">
    <location>
        <begin position="361"/>
        <end position="536"/>
    </location>
</feature>
<dbReference type="Pfam" id="PF17389">
    <property type="entry name" value="Bac_rhamnosid6H"/>
    <property type="match status" value="1"/>
</dbReference>
<dbReference type="Gene3D" id="2.60.420.10">
    <property type="entry name" value="Maltose phosphorylase, domain 3"/>
    <property type="match status" value="1"/>
</dbReference>
<feature type="domain" description="Alpha-L-rhamnosidase concanavalin-like" evidence="5">
    <location>
        <begin position="548"/>
        <end position="646"/>
    </location>
</feature>
<feature type="region of interest" description="Disordered" evidence="4">
    <location>
        <begin position="152"/>
        <end position="192"/>
    </location>
</feature>
<reference evidence="9" key="1">
    <citation type="submission" date="2023-04" db="EMBL/GenBank/DDBJ databases">
        <title>Comparative genomic analysis of Cohnella hashimotonis sp. nov., isolated from the International Space Station.</title>
        <authorList>
            <person name="Venkateswaran K."/>
            <person name="Simpson A."/>
        </authorList>
    </citation>
    <scope>NUCLEOTIDE SEQUENCE</scope>
    <source>
        <strain evidence="9">F6_2S_P_1</strain>
    </source>
</reference>
<evidence type="ECO:0000313" key="9">
    <source>
        <dbReference type="EMBL" id="MDI4647359.1"/>
    </source>
</evidence>
<evidence type="ECO:0000256" key="3">
    <source>
        <dbReference type="ARBA" id="ARBA00022801"/>
    </source>
</evidence>
<evidence type="ECO:0000259" key="5">
    <source>
        <dbReference type="Pfam" id="PF05592"/>
    </source>
</evidence>
<feature type="compositionally biased region" description="Low complexity" evidence="4">
    <location>
        <begin position="152"/>
        <end position="171"/>
    </location>
</feature>
<dbReference type="SUPFAM" id="SSF48208">
    <property type="entry name" value="Six-hairpin glycosidases"/>
    <property type="match status" value="1"/>
</dbReference>
<keyword evidence="3 9" id="KW-0378">Hydrolase</keyword>
<dbReference type="EC" id="3.2.1.40" evidence="2"/>
<feature type="domain" description="Alpha-L-rhamnosidase six-hairpin glycosidase" evidence="7">
    <location>
        <begin position="654"/>
        <end position="985"/>
    </location>
</feature>
<feature type="domain" description="Alpha-L-rhamnosidase C-terminal" evidence="8">
    <location>
        <begin position="988"/>
        <end position="1061"/>
    </location>
</feature>
<comment type="catalytic activity">
    <reaction evidence="1">
        <text>Hydrolysis of terminal non-reducing alpha-L-rhamnose residues in alpha-L-rhamnosides.</text>
        <dbReference type="EC" id="3.2.1.40"/>
    </reaction>
</comment>